<dbReference type="InterPro" id="IPR024079">
    <property type="entry name" value="MetalloPept_cat_dom_sf"/>
</dbReference>
<comment type="caution">
    <text evidence="6">Lacks conserved residue(s) required for the propagation of feature annotation.</text>
</comment>
<dbReference type="GeneID" id="100199058"/>
<evidence type="ECO:0000256" key="5">
    <source>
        <dbReference type="ARBA" id="ARBA00023049"/>
    </source>
</evidence>
<comment type="cofactor">
    <cofactor evidence="6 7">
        <name>Zn(2+)</name>
        <dbReference type="ChEBI" id="CHEBI:29105"/>
    </cofactor>
    <text evidence="6 7">Binds 1 zinc ion per subunit.</text>
</comment>
<evidence type="ECO:0000259" key="8">
    <source>
        <dbReference type="PROSITE" id="PS51864"/>
    </source>
</evidence>
<reference evidence="10" key="1">
    <citation type="submission" date="2025-08" db="UniProtKB">
        <authorList>
            <consortium name="RefSeq"/>
        </authorList>
    </citation>
    <scope>IDENTIFICATION</scope>
</reference>
<dbReference type="InterPro" id="IPR034035">
    <property type="entry name" value="Astacin-like_dom"/>
</dbReference>
<feature type="binding site" evidence="6">
    <location>
        <position position="166"/>
    </location>
    <ligand>
        <name>Zn(2+)</name>
        <dbReference type="ChEBI" id="CHEBI:29105"/>
        <note>catalytic</note>
    </ligand>
</feature>
<dbReference type="InterPro" id="IPR006026">
    <property type="entry name" value="Peptidase_Metallo"/>
</dbReference>
<dbReference type="PANTHER" id="PTHR10127">
    <property type="entry name" value="DISCOIDIN, CUB, EGF, LAMININ , AND ZINC METALLOPROTEASE DOMAIN CONTAINING"/>
    <property type="match status" value="1"/>
</dbReference>
<feature type="binding site" evidence="6">
    <location>
        <position position="170"/>
    </location>
    <ligand>
        <name>Zn(2+)</name>
        <dbReference type="ChEBI" id="CHEBI:29105"/>
        <note>catalytic</note>
    </ligand>
</feature>
<keyword evidence="1 6" id="KW-0645">Protease</keyword>
<sequence>MQLLFVFAVTILIYCCYGKSNILFLEPEAGGYIFEGDMILSKESIYSAINSGSIDLRYNKTGYAVSSSFSHKWPNKVIPYVIHPSAKNTVLNSVNLNGPTEKAIKSAMSAWEEKTCLRFIPRTVENDYIEFFDGGFGKCFSHVGRIGGKQLISLGFGCFTAGVAMHEIGHAIGLYHEQSRPDRDDYVEILWDNIQEDNKHNFLKYYRGEIDSFGSPYDFDSLMHYERSSFPKFPFLTTIRSKVNNVSYGQRSYISKEDAIQVNKLYKCNK</sequence>
<dbReference type="PROSITE" id="PS51864">
    <property type="entry name" value="ASTACIN"/>
    <property type="match status" value="1"/>
</dbReference>
<keyword evidence="5 6" id="KW-0482">Metalloprotease</keyword>
<evidence type="ECO:0000256" key="1">
    <source>
        <dbReference type="ARBA" id="ARBA00022670"/>
    </source>
</evidence>
<protein>
    <recommendedName>
        <fullName evidence="7">Metalloendopeptidase</fullName>
        <ecNumber evidence="7">3.4.24.-</ecNumber>
    </recommendedName>
</protein>
<feature type="chain" id="PRO_5045006858" description="Metalloendopeptidase" evidence="7">
    <location>
        <begin position="19"/>
        <end position="270"/>
    </location>
</feature>
<name>A0ABM4CKP6_HYDVU</name>
<keyword evidence="3 6" id="KW-0378">Hydrolase</keyword>
<keyword evidence="9" id="KW-1185">Reference proteome</keyword>
<dbReference type="SMART" id="SM00235">
    <property type="entry name" value="ZnMc"/>
    <property type="match status" value="1"/>
</dbReference>
<dbReference type="PRINTS" id="PR00480">
    <property type="entry name" value="ASTACIN"/>
</dbReference>
<evidence type="ECO:0000256" key="7">
    <source>
        <dbReference type="RuleBase" id="RU361183"/>
    </source>
</evidence>
<feature type="signal peptide" evidence="7">
    <location>
        <begin position="1"/>
        <end position="18"/>
    </location>
</feature>
<dbReference type="EC" id="3.4.24.-" evidence="7"/>
<dbReference type="PANTHER" id="PTHR10127:SF780">
    <property type="entry name" value="METALLOENDOPEPTIDASE"/>
    <property type="match status" value="1"/>
</dbReference>
<accession>A0ABM4CKP6</accession>
<feature type="active site" evidence="6">
    <location>
        <position position="167"/>
    </location>
</feature>
<keyword evidence="7" id="KW-0732">Signal</keyword>
<dbReference type="CDD" id="cd04280">
    <property type="entry name" value="ZnMc_astacin_like"/>
    <property type="match status" value="1"/>
</dbReference>
<gene>
    <name evidence="10" type="primary">LOC100199058</name>
</gene>
<organism evidence="9 10">
    <name type="scientific">Hydra vulgaris</name>
    <name type="common">Hydra</name>
    <name type="synonym">Hydra attenuata</name>
    <dbReference type="NCBI Taxonomy" id="6087"/>
    <lineage>
        <taxon>Eukaryota</taxon>
        <taxon>Metazoa</taxon>
        <taxon>Cnidaria</taxon>
        <taxon>Hydrozoa</taxon>
        <taxon>Hydroidolina</taxon>
        <taxon>Anthoathecata</taxon>
        <taxon>Aplanulata</taxon>
        <taxon>Hydridae</taxon>
        <taxon>Hydra</taxon>
    </lineage>
</organism>
<evidence type="ECO:0000313" key="9">
    <source>
        <dbReference type="Proteomes" id="UP001652625"/>
    </source>
</evidence>
<evidence type="ECO:0000256" key="3">
    <source>
        <dbReference type="ARBA" id="ARBA00022801"/>
    </source>
</evidence>
<dbReference type="InterPro" id="IPR001506">
    <property type="entry name" value="Peptidase_M12A"/>
</dbReference>
<dbReference type="Pfam" id="PF01400">
    <property type="entry name" value="Astacin"/>
    <property type="match status" value="1"/>
</dbReference>
<dbReference type="Gene3D" id="3.40.390.10">
    <property type="entry name" value="Collagenase (Catalytic Domain)"/>
    <property type="match status" value="1"/>
</dbReference>
<dbReference type="SUPFAM" id="SSF55486">
    <property type="entry name" value="Metalloproteases ('zincins'), catalytic domain"/>
    <property type="match status" value="1"/>
</dbReference>
<feature type="domain" description="Peptidase M12A" evidence="8">
    <location>
        <begin position="63"/>
        <end position="269"/>
    </location>
</feature>
<evidence type="ECO:0000313" key="10">
    <source>
        <dbReference type="RefSeq" id="XP_065662345.1"/>
    </source>
</evidence>
<keyword evidence="4 6" id="KW-0862">Zinc</keyword>
<evidence type="ECO:0000256" key="4">
    <source>
        <dbReference type="ARBA" id="ARBA00022833"/>
    </source>
</evidence>
<dbReference type="RefSeq" id="XP_065662345.1">
    <property type="nucleotide sequence ID" value="XM_065806273.1"/>
</dbReference>
<keyword evidence="2 6" id="KW-0479">Metal-binding</keyword>
<evidence type="ECO:0000256" key="2">
    <source>
        <dbReference type="ARBA" id="ARBA00022723"/>
    </source>
</evidence>
<evidence type="ECO:0000256" key="6">
    <source>
        <dbReference type="PROSITE-ProRule" id="PRU01211"/>
    </source>
</evidence>
<feature type="binding site" evidence="6">
    <location>
        <position position="176"/>
    </location>
    <ligand>
        <name>Zn(2+)</name>
        <dbReference type="ChEBI" id="CHEBI:29105"/>
        <note>catalytic</note>
    </ligand>
</feature>
<proteinExistence type="predicted"/>
<dbReference type="Proteomes" id="UP001652625">
    <property type="component" value="Chromosome 09"/>
</dbReference>